<keyword evidence="2" id="KW-1185">Reference proteome</keyword>
<evidence type="ECO:0000313" key="1">
    <source>
        <dbReference type="EMBL" id="CAL1283933.1"/>
    </source>
</evidence>
<proteinExistence type="predicted"/>
<name>A0AAV2AJ20_9ARAC</name>
<dbReference type="AlphaFoldDB" id="A0AAV2AJ20"/>
<organism evidence="1 2">
    <name type="scientific">Larinioides sclopetarius</name>
    <dbReference type="NCBI Taxonomy" id="280406"/>
    <lineage>
        <taxon>Eukaryota</taxon>
        <taxon>Metazoa</taxon>
        <taxon>Ecdysozoa</taxon>
        <taxon>Arthropoda</taxon>
        <taxon>Chelicerata</taxon>
        <taxon>Arachnida</taxon>
        <taxon>Araneae</taxon>
        <taxon>Araneomorphae</taxon>
        <taxon>Entelegynae</taxon>
        <taxon>Araneoidea</taxon>
        <taxon>Araneidae</taxon>
        <taxon>Larinioides</taxon>
    </lineage>
</organism>
<accession>A0AAV2AJ20</accession>
<sequence>MISFAFQYHLPHSAKKLQFLLMSFGPSWKEFYKYKYLNLCVDWQFQVKTGK</sequence>
<dbReference type="Proteomes" id="UP001497382">
    <property type="component" value="Unassembled WGS sequence"/>
</dbReference>
<protein>
    <submittedName>
        <fullName evidence="1">Uncharacterized protein</fullName>
    </submittedName>
</protein>
<comment type="caution">
    <text evidence="1">The sequence shown here is derived from an EMBL/GenBank/DDBJ whole genome shotgun (WGS) entry which is preliminary data.</text>
</comment>
<evidence type="ECO:0000313" key="2">
    <source>
        <dbReference type="Proteomes" id="UP001497382"/>
    </source>
</evidence>
<gene>
    <name evidence="1" type="ORF">LARSCL_LOCUS12895</name>
</gene>
<reference evidence="1 2" key="1">
    <citation type="submission" date="2024-04" db="EMBL/GenBank/DDBJ databases">
        <authorList>
            <person name="Rising A."/>
            <person name="Reimegard J."/>
            <person name="Sonavane S."/>
            <person name="Akerstrom W."/>
            <person name="Nylinder S."/>
            <person name="Hedman E."/>
            <person name="Kallberg Y."/>
        </authorList>
    </citation>
    <scope>NUCLEOTIDE SEQUENCE [LARGE SCALE GENOMIC DNA]</scope>
</reference>
<dbReference type="EMBL" id="CAXIEN010000174">
    <property type="protein sequence ID" value="CAL1283933.1"/>
    <property type="molecule type" value="Genomic_DNA"/>
</dbReference>